<organism evidence="4 5">
    <name type="scientific">Abyssobacteria bacterium (strain SURF_5)</name>
    <dbReference type="NCBI Taxonomy" id="2093360"/>
    <lineage>
        <taxon>Bacteria</taxon>
        <taxon>Pseudomonadati</taxon>
        <taxon>Candidatus Hydrogenedentota</taxon>
        <taxon>Candidatus Abyssobacteria</taxon>
    </lineage>
</organism>
<sequence length="314" mass="33935">MKKTRLTQLLNIEYPIIQGGMVWVSNWRLAAAVSNAGGLGQIGTGSMDWDQIRENIRQVRKQTEKPWGINIPMMRPDFEEICKIGLEEGCRIFTTSAGNPAKAAPLLKRDSTIIIHVVPSVKGAKKAQDAGFDAIVCEGYEAGGHDGMDEICTIALTPQVVDAVDLPVVSAGGIADGRGIAAALVLGAEGVQMGTRFVATVECNAHHNFKQKLVEALDNGTIITGRKMNMLRSLKNAFTVRMAEAERKGASTEELLRIIGDEHNRAELGMIEGNVDEGVFEAGQSSGLVHDIPTVAGLFEQLKKEYEEAVARVR</sequence>
<dbReference type="GO" id="GO:0018580">
    <property type="term" value="F:nitronate monooxygenase activity"/>
    <property type="evidence" value="ECO:0007669"/>
    <property type="project" value="InterPro"/>
</dbReference>
<dbReference type="Proteomes" id="UP000265882">
    <property type="component" value="Unassembled WGS sequence"/>
</dbReference>
<evidence type="ECO:0000313" key="4">
    <source>
        <dbReference type="EMBL" id="RJP23627.1"/>
    </source>
</evidence>
<dbReference type="PANTHER" id="PTHR32332">
    <property type="entry name" value="2-NITROPROPANE DIOXYGENASE"/>
    <property type="match status" value="1"/>
</dbReference>
<keyword evidence="1" id="KW-0285">Flavoprotein</keyword>
<evidence type="ECO:0000256" key="1">
    <source>
        <dbReference type="ARBA" id="ARBA00022630"/>
    </source>
</evidence>
<accession>A0A3A4NT66</accession>
<reference evidence="4 5" key="1">
    <citation type="journal article" date="2017" name="ISME J.">
        <title>Energy and carbon metabolisms in a deep terrestrial subsurface fluid microbial community.</title>
        <authorList>
            <person name="Momper L."/>
            <person name="Jungbluth S.P."/>
            <person name="Lee M.D."/>
            <person name="Amend J.P."/>
        </authorList>
    </citation>
    <scope>NUCLEOTIDE SEQUENCE [LARGE SCALE GENOMIC DNA]</scope>
    <source>
        <strain evidence="4">SURF_5</strain>
    </source>
</reference>
<dbReference type="CDD" id="cd04730">
    <property type="entry name" value="NPD_like"/>
    <property type="match status" value="1"/>
</dbReference>
<dbReference type="SUPFAM" id="SSF51412">
    <property type="entry name" value="Inosine monophosphate dehydrogenase (IMPDH)"/>
    <property type="match status" value="1"/>
</dbReference>
<name>A0A3A4NT66_ABYX5</name>
<comment type="caution">
    <text evidence="4">The sequence shown here is derived from an EMBL/GenBank/DDBJ whole genome shotgun (WGS) entry which is preliminary data.</text>
</comment>
<protein>
    <submittedName>
        <fullName evidence="4">Nitronate monooxygenase</fullName>
    </submittedName>
</protein>
<evidence type="ECO:0000313" key="5">
    <source>
        <dbReference type="Proteomes" id="UP000265882"/>
    </source>
</evidence>
<dbReference type="Gene3D" id="3.20.20.70">
    <property type="entry name" value="Aldolase class I"/>
    <property type="match status" value="1"/>
</dbReference>
<dbReference type="InterPro" id="IPR004136">
    <property type="entry name" value="NMO"/>
</dbReference>
<gene>
    <name evidence="4" type="ORF">C4520_05935</name>
</gene>
<keyword evidence="2" id="KW-0288">FMN</keyword>
<evidence type="ECO:0000256" key="2">
    <source>
        <dbReference type="ARBA" id="ARBA00022643"/>
    </source>
</evidence>
<dbReference type="PANTHER" id="PTHR32332:SF20">
    <property type="entry name" value="2-NITROPROPANE DIOXYGENASE-LIKE PROTEIN"/>
    <property type="match status" value="1"/>
</dbReference>
<keyword evidence="4" id="KW-0503">Monooxygenase</keyword>
<proteinExistence type="predicted"/>
<dbReference type="AlphaFoldDB" id="A0A3A4NT66"/>
<dbReference type="InterPro" id="IPR013785">
    <property type="entry name" value="Aldolase_TIM"/>
</dbReference>
<dbReference type="Pfam" id="PF03060">
    <property type="entry name" value="NMO"/>
    <property type="match status" value="1"/>
</dbReference>
<keyword evidence="3" id="KW-0560">Oxidoreductase</keyword>
<evidence type="ECO:0000256" key="3">
    <source>
        <dbReference type="ARBA" id="ARBA00023002"/>
    </source>
</evidence>
<dbReference type="EMBL" id="QZKU01000044">
    <property type="protein sequence ID" value="RJP23627.1"/>
    <property type="molecule type" value="Genomic_DNA"/>
</dbReference>